<evidence type="ECO:0000256" key="6">
    <source>
        <dbReference type="SAM" id="MobiDB-lite"/>
    </source>
</evidence>
<evidence type="ECO:0000256" key="1">
    <source>
        <dbReference type="ARBA" id="ARBA00004173"/>
    </source>
</evidence>
<dbReference type="SUPFAM" id="SSF50104">
    <property type="entry name" value="Translation proteins SH3-like domain"/>
    <property type="match status" value="1"/>
</dbReference>
<keyword evidence="9" id="KW-1185">Reference proteome</keyword>
<keyword evidence="3" id="KW-0689">Ribosomal protein</keyword>
<evidence type="ECO:0000256" key="3">
    <source>
        <dbReference type="ARBA" id="ARBA00022980"/>
    </source>
</evidence>
<evidence type="ECO:0000256" key="2">
    <source>
        <dbReference type="ARBA" id="ARBA00005636"/>
    </source>
</evidence>
<dbReference type="EMBL" id="JBBPBM010000784">
    <property type="protein sequence ID" value="KAK8491521.1"/>
    <property type="molecule type" value="Genomic_DNA"/>
</dbReference>
<comment type="caution">
    <text evidence="8">The sequence shown here is derived from an EMBL/GenBank/DDBJ whole genome shotgun (WGS) entry which is preliminary data.</text>
</comment>
<evidence type="ECO:0000313" key="8">
    <source>
        <dbReference type="EMBL" id="KAK8491521.1"/>
    </source>
</evidence>
<organism evidence="8 9">
    <name type="scientific">Hibiscus sabdariffa</name>
    <name type="common">roselle</name>
    <dbReference type="NCBI Taxonomy" id="183260"/>
    <lineage>
        <taxon>Eukaryota</taxon>
        <taxon>Viridiplantae</taxon>
        <taxon>Streptophyta</taxon>
        <taxon>Embryophyta</taxon>
        <taxon>Tracheophyta</taxon>
        <taxon>Spermatophyta</taxon>
        <taxon>Magnoliopsida</taxon>
        <taxon>eudicotyledons</taxon>
        <taxon>Gunneridae</taxon>
        <taxon>Pentapetalae</taxon>
        <taxon>rosids</taxon>
        <taxon>malvids</taxon>
        <taxon>Malvales</taxon>
        <taxon>Malvaceae</taxon>
        <taxon>Malvoideae</taxon>
        <taxon>Hibiscus</taxon>
    </lineage>
</organism>
<dbReference type="Proteomes" id="UP001472677">
    <property type="component" value="Unassembled WGS sequence"/>
</dbReference>
<dbReference type="PANTHER" id="PTHR13691:SF72">
    <property type="entry name" value="EXPRESSED PROTEIN"/>
    <property type="match status" value="1"/>
</dbReference>
<protein>
    <recommendedName>
        <fullName evidence="7">Large ribosomal subunit protein uL2 C-terminal domain-containing protein</fullName>
    </recommendedName>
</protein>
<dbReference type="Pfam" id="PF03947">
    <property type="entry name" value="Ribosomal_L2_C"/>
    <property type="match status" value="1"/>
</dbReference>
<dbReference type="InterPro" id="IPR022669">
    <property type="entry name" value="Ribosomal_uL2_C"/>
</dbReference>
<dbReference type="PANTHER" id="PTHR13691">
    <property type="entry name" value="RIBOSOMAL PROTEIN L2"/>
    <property type="match status" value="1"/>
</dbReference>
<sequence>MMANAPEKWTRRLRSNLDGRSRLKNENLNKAPGPDDFPAAFCQRMWPHTLIKLLILKKSRWLGRRPIVRGVAMNSVDHPHGGGEGRTKGDLLFCRNSVNCSVRIYNGKTVVRSLKDQQFGEFAFAISIYLTIPNLTEKPAFELEAADLLTVRELAMDVKYYLNTSIGGDGLKLRHSW</sequence>
<evidence type="ECO:0000256" key="5">
    <source>
        <dbReference type="ARBA" id="ARBA00023274"/>
    </source>
</evidence>
<keyword evidence="4" id="KW-0496">Mitochondrion</keyword>
<evidence type="ECO:0000313" key="9">
    <source>
        <dbReference type="Proteomes" id="UP001472677"/>
    </source>
</evidence>
<feature type="domain" description="Large ribosomal subunit protein uL2 C-terminal" evidence="7">
    <location>
        <begin position="27"/>
        <end position="99"/>
    </location>
</feature>
<dbReference type="InterPro" id="IPR014726">
    <property type="entry name" value="Ribosomal_uL2_dom3"/>
</dbReference>
<dbReference type="Gene3D" id="4.10.950.10">
    <property type="entry name" value="Ribosomal protein L2, domain 3"/>
    <property type="match status" value="1"/>
</dbReference>
<accession>A0ABR2AEG0</accession>
<comment type="similarity">
    <text evidence="2">Belongs to the universal ribosomal protein uL2 family.</text>
</comment>
<evidence type="ECO:0000256" key="4">
    <source>
        <dbReference type="ARBA" id="ARBA00023128"/>
    </source>
</evidence>
<dbReference type="InterPro" id="IPR008991">
    <property type="entry name" value="Translation_prot_SH3-like_sf"/>
</dbReference>
<dbReference type="InterPro" id="IPR002171">
    <property type="entry name" value="Ribosomal_uL2"/>
</dbReference>
<feature type="region of interest" description="Disordered" evidence="6">
    <location>
        <begin position="1"/>
        <end position="31"/>
    </location>
</feature>
<reference evidence="8 9" key="1">
    <citation type="journal article" date="2024" name="G3 (Bethesda)">
        <title>Genome assembly of Hibiscus sabdariffa L. provides insights into metabolisms of medicinal natural products.</title>
        <authorList>
            <person name="Kim T."/>
        </authorList>
    </citation>
    <scope>NUCLEOTIDE SEQUENCE [LARGE SCALE GENOMIC DNA]</scope>
    <source>
        <strain evidence="8">TK-2024</strain>
        <tissue evidence="8">Old leaves</tissue>
    </source>
</reference>
<proteinExistence type="inferred from homology"/>
<dbReference type="SMART" id="SM01382">
    <property type="entry name" value="Ribosomal_L2_C"/>
    <property type="match status" value="1"/>
</dbReference>
<evidence type="ECO:0000259" key="7">
    <source>
        <dbReference type="SMART" id="SM01382"/>
    </source>
</evidence>
<feature type="compositionally biased region" description="Basic and acidic residues" evidence="6">
    <location>
        <begin position="15"/>
        <end position="27"/>
    </location>
</feature>
<gene>
    <name evidence="8" type="ORF">V6N12_057950</name>
</gene>
<keyword evidence="5" id="KW-0687">Ribonucleoprotein</keyword>
<name>A0ABR2AEG0_9ROSI</name>
<comment type="subcellular location">
    <subcellularLocation>
        <location evidence="1">Mitochondrion</location>
    </subcellularLocation>
</comment>